<evidence type="ECO:0000313" key="3">
    <source>
        <dbReference type="Proteomes" id="UP000229371"/>
    </source>
</evidence>
<dbReference type="InterPro" id="IPR007165">
    <property type="entry name" value="Phage_holin_4_2"/>
</dbReference>
<dbReference type="Proteomes" id="UP000229371">
    <property type="component" value="Unassembled WGS sequence"/>
</dbReference>
<accession>A0A2M7RNL7</accession>
<evidence type="ECO:0000313" key="2">
    <source>
        <dbReference type="EMBL" id="PIZ00771.1"/>
    </source>
</evidence>
<keyword evidence="1" id="KW-1133">Transmembrane helix</keyword>
<name>A0A2M7RNL7_9BACT</name>
<keyword evidence="1" id="KW-0812">Transmembrane</keyword>
<keyword evidence="1" id="KW-0472">Membrane</keyword>
<feature type="transmembrane region" description="Helical" evidence="1">
    <location>
        <begin position="67"/>
        <end position="85"/>
    </location>
</feature>
<dbReference type="PANTHER" id="PTHR37309">
    <property type="entry name" value="SLR0284 PROTEIN"/>
    <property type="match status" value="1"/>
</dbReference>
<sequence>MKIKILLLHIGIGILTFYLAILFVPGVSIKGDFHNSLKVLFFAGVVLGLVNYFIKPIINLITAPAKILTFGLFGFIINILMIWFIDILFPKLIIMGLYPLFWTGILICLLNFFASKIEKLS</sequence>
<gene>
    <name evidence="2" type="ORF">COY61_01645</name>
</gene>
<feature type="transmembrane region" description="Helical" evidence="1">
    <location>
        <begin position="39"/>
        <end position="61"/>
    </location>
</feature>
<dbReference type="PANTHER" id="PTHR37309:SF1">
    <property type="entry name" value="SLR0284 PROTEIN"/>
    <property type="match status" value="1"/>
</dbReference>
<reference evidence="3" key="1">
    <citation type="submission" date="2017-09" db="EMBL/GenBank/DDBJ databases">
        <title>Depth-based differentiation of microbial function through sediment-hosted aquifers and enrichment of novel symbionts in the deep terrestrial subsurface.</title>
        <authorList>
            <person name="Probst A.J."/>
            <person name="Ladd B."/>
            <person name="Jarett J.K."/>
            <person name="Geller-Mcgrath D.E."/>
            <person name="Sieber C.M.K."/>
            <person name="Emerson J.B."/>
            <person name="Anantharaman K."/>
            <person name="Thomas B.C."/>
            <person name="Malmstrom R."/>
            <person name="Stieglmeier M."/>
            <person name="Klingl A."/>
            <person name="Woyke T."/>
            <person name="Ryan C.M."/>
            <person name="Banfield J.F."/>
        </authorList>
    </citation>
    <scope>NUCLEOTIDE SEQUENCE [LARGE SCALE GENOMIC DNA]</scope>
</reference>
<comment type="caution">
    <text evidence="2">The sequence shown here is derived from an EMBL/GenBank/DDBJ whole genome shotgun (WGS) entry which is preliminary data.</text>
</comment>
<proteinExistence type="predicted"/>
<feature type="transmembrane region" description="Helical" evidence="1">
    <location>
        <begin position="6"/>
        <end position="27"/>
    </location>
</feature>
<dbReference type="AlphaFoldDB" id="A0A2M7RNL7"/>
<organism evidence="2 3">
    <name type="scientific">bacterium (Candidatus Gribaldobacteria) CG_4_10_14_0_8_um_filter_33_9</name>
    <dbReference type="NCBI Taxonomy" id="2014266"/>
    <lineage>
        <taxon>Bacteria</taxon>
        <taxon>Candidatus Gribaldobacteria</taxon>
    </lineage>
</organism>
<dbReference type="Pfam" id="PF04020">
    <property type="entry name" value="Phage_holin_4_2"/>
    <property type="match status" value="1"/>
</dbReference>
<protein>
    <recommendedName>
        <fullName evidence="4">Phage holin family protein</fullName>
    </recommendedName>
</protein>
<evidence type="ECO:0008006" key="4">
    <source>
        <dbReference type="Google" id="ProtNLM"/>
    </source>
</evidence>
<feature type="transmembrane region" description="Helical" evidence="1">
    <location>
        <begin position="92"/>
        <end position="114"/>
    </location>
</feature>
<evidence type="ECO:0000256" key="1">
    <source>
        <dbReference type="SAM" id="Phobius"/>
    </source>
</evidence>
<dbReference type="EMBL" id="PFMI01000043">
    <property type="protein sequence ID" value="PIZ00771.1"/>
    <property type="molecule type" value="Genomic_DNA"/>
</dbReference>